<evidence type="ECO:0000259" key="2">
    <source>
        <dbReference type="Pfam" id="PF00582"/>
    </source>
</evidence>
<organism evidence="3 4">
    <name type="scientific">Tumidithrix elongata BACA0141</name>
    <dbReference type="NCBI Taxonomy" id="2716417"/>
    <lineage>
        <taxon>Bacteria</taxon>
        <taxon>Bacillati</taxon>
        <taxon>Cyanobacteriota</taxon>
        <taxon>Cyanophyceae</taxon>
        <taxon>Pseudanabaenales</taxon>
        <taxon>Pseudanabaenaceae</taxon>
        <taxon>Tumidithrix</taxon>
        <taxon>Tumidithrix elongata</taxon>
    </lineage>
</organism>
<dbReference type="Gene3D" id="3.40.50.620">
    <property type="entry name" value="HUPs"/>
    <property type="match status" value="1"/>
</dbReference>
<sequence length="150" mass="16126">MKFLIAIDGSKASERALEKGLSLAAPTQSLVVLLTVVEPLSSYIPEVMMPTGDWVGLRGFPDIELEKKILAAGQVILQKAEETCTAANTPCKTRLEMGLPRDTICQVVKDEAPDFLVVGSRGLGSVERLMLGSVSDYVIHHCSCAAIVVR</sequence>
<feature type="domain" description="UspA" evidence="2">
    <location>
        <begin position="2"/>
        <end position="150"/>
    </location>
</feature>
<evidence type="ECO:0000313" key="3">
    <source>
        <dbReference type="EMBL" id="MEE3716220.1"/>
    </source>
</evidence>
<dbReference type="InterPro" id="IPR006015">
    <property type="entry name" value="Universal_stress_UspA"/>
</dbReference>
<dbReference type="InterPro" id="IPR014729">
    <property type="entry name" value="Rossmann-like_a/b/a_fold"/>
</dbReference>
<name>A0AAW9PYX6_9CYAN</name>
<protein>
    <submittedName>
        <fullName evidence="3">Universal stress protein</fullName>
    </submittedName>
</protein>
<dbReference type="CDD" id="cd23659">
    <property type="entry name" value="USP_At3g01520-like"/>
    <property type="match status" value="1"/>
</dbReference>
<dbReference type="PANTHER" id="PTHR31964">
    <property type="entry name" value="ADENINE NUCLEOTIDE ALPHA HYDROLASES-LIKE SUPERFAMILY PROTEIN"/>
    <property type="match status" value="1"/>
</dbReference>
<gene>
    <name evidence="3" type="ORF">V2H45_05615</name>
</gene>
<dbReference type="EMBL" id="JAZBJZ010000014">
    <property type="protein sequence ID" value="MEE3716220.1"/>
    <property type="molecule type" value="Genomic_DNA"/>
</dbReference>
<reference evidence="3" key="1">
    <citation type="submission" date="2024-01" db="EMBL/GenBank/DDBJ databases">
        <title>Bank of Algae and Cyanobacteria of the Azores (BACA) strain genomes.</title>
        <authorList>
            <person name="Luz R."/>
            <person name="Cordeiro R."/>
            <person name="Fonseca A."/>
            <person name="Goncalves V."/>
        </authorList>
    </citation>
    <scope>NUCLEOTIDE SEQUENCE</scope>
    <source>
        <strain evidence="3">BACA0141</strain>
    </source>
</reference>
<dbReference type="AlphaFoldDB" id="A0AAW9PYX6"/>
<comment type="caution">
    <text evidence="3">The sequence shown here is derived from an EMBL/GenBank/DDBJ whole genome shotgun (WGS) entry which is preliminary data.</text>
</comment>
<keyword evidence="4" id="KW-1185">Reference proteome</keyword>
<dbReference type="Pfam" id="PF00582">
    <property type="entry name" value="Usp"/>
    <property type="match status" value="1"/>
</dbReference>
<evidence type="ECO:0000313" key="4">
    <source>
        <dbReference type="Proteomes" id="UP001333818"/>
    </source>
</evidence>
<accession>A0AAW9PYX6</accession>
<dbReference type="SUPFAM" id="SSF52402">
    <property type="entry name" value="Adenine nucleotide alpha hydrolases-like"/>
    <property type="match status" value="1"/>
</dbReference>
<proteinExistence type="inferred from homology"/>
<dbReference type="InterPro" id="IPR006016">
    <property type="entry name" value="UspA"/>
</dbReference>
<dbReference type="PANTHER" id="PTHR31964:SF113">
    <property type="entry name" value="USPA DOMAIN-CONTAINING PROTEIN"/>
    <property type="match status" value="1"/>
</dbReference>
<dbReference type="RefSeq" id="WP_330482647.1">
    <property type="nucleotide sequence ID" value="NZ_JAZBJZ010000014.1"/>
</dbReference>
<dbReference type="Proteomes" id="UP001333818">
    <property type="component" value="Unassembled WGS sequence"/>
</dbReference>
<comment type="similarity">
    <text evidence="1">Belongs to the universal stress protein A family.</text>
</comment>
<evidence type="ECO:0000256" key="1">
    <source>
        <dbReference type="ARBA" id="ARBA00008791"/>
    </source>
</evidence>
<dbReference type="PRINTS" id="PR01438">
    <property type="entry name" value="UNVRSLSTRESS"/>
</dbReference>